<dbReference type="KEGG" id="crq:GCK72_014358"/>
<evidence type="ECO:0000313" key="3">
    <source>
        <dbReference type="Proteomes" id="UP000008281"/>
    </source>
</evidence>
<evidence type="ECO:0000259" key="1">
    <source>
        <dbReference type="PROSITE" id="PS50181"/>
    </source>
</evidence>
<dbReference type="Proteomes" id="UP000008281">
    <property type="component" value="Unassembled WGS sequence"/>
</dbReference>
<evidence type="ECO:0000313" key="2">
    <source>
        <dbReference type="EMBL" id="EFP04855.1"/>
    </source>
</evidence>
<dbReference type="PANTHER" id="PTHR21503:SF8">
    <property type="entry name" value="F-BOX ASSOCIATED DOMAIN-CONTAINING PROTEIN-RELATED"/>
    <property type="match status" value="1"/>
</dbReference>
<dbReference type="CTD" id="9798112"/>
<dbReference type="InParanoid" id="E3MM44"/>
<feature type="domain" description="F-box" evidence="1">
    <location>
        <begin position="1"/>
        <end position="52"/>
    </location>
</feature>
<organism evidence="3">
    <name type="scientific">Caenorhabditis remanei</name>
    <name type="common">Caenorhabditis vulgaris</name>
    <dbReference type="NCBI Taxonomy" id="31234"/>
    <lineage>
        <taxon>Eukaryota</taxon>
        <taxon>Metazoa</taxon>
        <taxon>Ecdysozoa</taxon>
        <taxon>Nematoda</taxon>
        <taxon>Chromadorea</taxon>
        <taxon>Rhabditida</taxon>
        <taxon>Rhabditina</taxon>
        <taxon>Rhabditomorpha</taxon>
        <taxon>Rhabditoidea</taxon>
        <taxon>Rhabditidae</taxon>
        <taxon>Peloderinae</taxon>
        <taxon>Caenorhabditis</taxon>
    </lineage>
</organism>
<sequence>MNLLKFPLLVQHRVYQELSILELFILSLTSRRVKTFIKLFKWEVHGVLFSFMKKEVYFFFQDSNELWQRNKFQIPLDANFVCYREDETDVFYYHFKRKKCGSTLALELQQHIFDLFSTASKQLKLTVFIENIQSYRWISSVGRASISSMRMVALEKFVKRHPTLKYLILREEMPYYLPPTSSIFSLRNLSVYVREKSFLYYLQYFRGTHAVFEGSVPIVQVHEFIEKWIDGDYYENLKLVHITKTLRGEPFLQELLDRYQVKKQDRSKTPKFFPYNEEDLFYLSYQTNQIAFNGSVFIENKKNDKVASIQFTSKCMKFYIWRKEDIFP</sequence>
<dbReference type="PANTHER" id="PTHR21503">
    <property type="entry name" value="F-BOX-CONTAINING HYPOTHETICAL PROTEIN C.ELEGANS"/>
    <property type="match status" value="1"/>
</dbReference>
<dbReference type="PROSITE" id="PS50181">
    <property type="entry name" value="FBOX"/>
    <property type="match status" value="1"/>
</dbReference>
<dbReference type="HOGENOM" id="CLU_040220_3_1_1"/>
<gene>
    <name evidence="2" type="ORF">CRE_30001</name>
</gene>
<protein>
    <recommendedName>
        <fullName evidence="1">F-box domain-containing protein</fullName>
    </recommendedName>
</protein>
<dbReference type="EMBL" id="DS268456">
    <property type="protein sequence ID" value="EFP04855.1"/>
    <property type="molecule type" value="Genomic_DNA"/>
</dbReference>
<dbReference type="OrthoDB" id="10312782at2759"/>
<dbReference type="InterPro" id="IPR001810">
    <property type="entry name" value="F-box_dom"/>
</dbReference>
<keyword evidence="3" id="KW-1185">Reference proteome</keyword>
<accession>E3MM44</accession>
<name>E3MM44_CAERE</name>
<dbReference type="eggNOG" id="ENOG502TJ8I">
    <property type="taxonomic scope" value="Eukaryota"/>
</dbReference>
<reference evidence="2" key="1">
    <citation type="submission" date="2007-07" db="EMBL/GenBank/DDBJ databases">
        <title>PCAP assembly of the Caenorhabditis remanei genome.</title>
        <authorList>
            <consortium name="The Caenorhabditis remanei Sequencing Consortium"/>
            <person name="Wilson R.K."/>
        </authorList>
    </citation>
    <scope>NUCLEOTIDE SEQUENCE [LARGE SCALE GENOMIC DNA]</scope>
    <source>
        <strain evidence="2">PB4641</strain>
    </source>
</reference>
<dbReference type="GeneID" id="9798112"/>
<proteinExistence type="predicted"/>
<dbReference type="AlphaFoldDB" id="E3MM44"/>
<dbReference type="RefSeq" id="XP_003102816.2">
    <property type="nucleotide sequence ID" value="XM_003102768.2"/>
</dbReference>